<dbReference type="Proteomes" id="UP000019132">
    <property type="component" value="Unassembled WGS sequence"/>
</dbReference>
<dbReference type="CDD" id="cd00143">
    <property type="entry name" value="PP2Cc"/>
    <property type="match status" value="1"/>
</dbReference>
<dbReference type="VEuPathDB" id="FungiDB:PYU1_G005528"/>
<dbReference type="SUPFAM" id="SSF81606">
    <property type="entry name" value="PP2C-like"/>
    <property type="match status" value="1"/>
</dbReference>
<evidence type="ECO:0000313" key="7">
    <source>
        <dbReference type="EnsemblProtists" id="PYU1_T005539"/>
    </source>
</evidence>
<dbReference type="InterPro" id="IPR000222">
    <property type="entry name" value="PP2C_BS"/>
</dbReference>
<dbReference type="PROSITE" id="PS51746">
    <property type="entry name" value="PPM_2"/>
    <property type="match status" value="1"/>
</dbReference>
<dbReference type="FunCoup" id="K3WKP7">
    <property type="interactions" value="623"/>
</dbReference>
<evidence type="ECO:0000256" key="2">
    <source>
        <dbReference type="ARBA" id="ARBA00022723"/>
    </source>
</evidence>
<dbReference type="InterPro" id="IPR015655">
    <property type="entry name" value="PP2C"/>
</dbReference>
<evidence type="ECO:0000256" key="3">
    <source>
        <dbReference type="ARBA" id="ARBA00022801"/>
    </source>
</evidence>
<dbReference type="SMART" id="SM00331">
    <property type="entry name" value="PP2C_SIG"/>
    <property type="match status" value="1"/>
</dbReference>
<dbReference type="PANTHER" id="PTHR47992">
    <property type="entry name" value="PROTEIN PHOSPHATASE"/>
    <property type="match status" value="1"/>
</dbReference>
<dbReference type="EnsemblProtists" id="PYU1_T005539">
    <property type="protein sequence ID" value="PYU1_T005539"/>
    <property type="gene ID" value="PYU1_G005528"/>
</dbReference>
<evidence type="ECO:0000259" key="6">
    <source>
        <dbReference type="PROSITE" id="PS51746"/>
    </source>
</evidence>
<protein>
    <recommendedName>
        <fullName evidence="6">PPM-type phosphatase domain-containing protein</fullName>
    </recommendedName>
</protein>
<dbReference type="FunFam" id="3.60.40.10:FF:000075">
    <property type="entry name" value="Protein phosphatase 2C, putative"/>
    <property type="match status" value="1"/>
</dbReference>
<dbReference type="AlphaFoldDB" id="K3WKP7"/>
<dbReference type="HOGENOM" id="CLU_013173_4_0_1"/>
<evidence type="ECO:0000313" key="8">
    <source>
        <dbReference type="Proteomes" id="UP000019132"/>
    </source>
</evidence>
<dbReference type="Gene3D" id="3.60.40.10">
    <property type="entry name" value="PPM-type phosphatase domain"/>
    <property type="match status" value="1"/>
</dbReference>
<dbReference type="InParanoid" id="K3WKP7"/>
<dbReference type="GO" id="GO:0046872">
    <property type="term" value="F:metal ion binding"/>
    <property type="evidence" value="ECO:0007669"/>
    <property type="project" value="UniProtKB-KW"/>
</dbReference>
<dbReference type="PROSITE" id="PS01032">
    <property type="entry name" value="PPM_1"/>
    <property type="match status" value="1"/>
</dbReference>
<keyword evidence="2" id="KW-0479">Metal-binding</keyword>
<reference evidence="7" key="3">
    <citation type="submission" date="2015-02" db="UniProtKB">
        <authorList>
            <consortium name="EnsemblProtists"/>
        </authorList>
    </citation>
    <scope>IDENTIFICATION</scope>
    <source>
        <strain evidence="7">DAOM BR144</strain>
    </source>
</reference>
<dbReference type="InterPro" id="IPR001932">
    <property type="entry name" value="PPM-type_phosphatase-like_dom"/>
</dbReference>
<accession>K3WKP7</accession>
<dbReference type="SMART" id="SM00332">
    <property type="entry name" value="PP2Cc"/>
    <property type="match status" value="1"/>
</dbReference>
<dbReference type="OMA" id="GPGIRNQ"/>
<proteinExistence type="inferred from homology"/>
<dbReference type="STRING" id="431595.K3WKP7"/>
<dbReference type="GO" id="GO:0004722">
    <property type="term" value="F:protein serine/threonine phosphatase activity"/>
    <property type="evidence" value="ECO:0007669"/>
    <property type="project" value="InterPro"/>
</dbReference>
<dbReference type="eggNOG" id="KOG0697">
    <property type="taxonomic scope" value="Eukaryota"/>
</dbReference>
<reference evidence="8" key="1">
    <citation type="journal article" date="2010" name="Genome Biol.">
        <title>Genome sequence of the necrotrophic plant pathogen Pythium ultimum reveals original pathogenicity mechanisms and effector repertoire.</title>
        <authorList>
            <person name="Levesque C.A."/>
            <person name="Brouwer H."/>
            <person name="Cano L."/>
            <person name="Hamilton J.P."/>
            <person name="Holt C."/>
            <person name="Huitema E."/>
            <person name="Raffaele S."/>
            <person name="Robideau G.P."/>
            <person name="Thines M."/>
            <person name="Win J."/>
            <person name="Zerillo M.M."/>
            <person name="Beakes G.W."/>
            <person name="Boore J.L."/>
            <person name="Busam D."/>
            <person name="Dumas B."/>
            <person name="Ferriera S."/>
            <person name="Fuerstenberg S.I."/>
            <person name="Gachon C.M."/>
            <person name="Gaulin E."/>
            <person name="Govers F."/>
            <person name="Grenville-Briggs L."/>
            <person name="Horner N."/>
            <person name="Hostetler J."/>
            <person name="Jiang R.H."/>
            <person name="Johnson J."/>
            <person name="Krajaejun T."/>
            <person name="Lin H."/>
            <person name="Meijer H.J."/>
            <person name="Moore B."/>
            <person name="Morris P."/>
            <person name="Phuntmart V."/>
            <person name="Puiu D."/>
            <person name="Shetty J."/>
            <person name="Stajich J.E."/>
            <person name="Tripathy S."/>
            <person name="Wawra S."/>
            <person name="van West P."/>
            <person name="Whitty B.R."/>
            <person name="Coutinho P.M."/>
            <person name="Henrissat B."/>
            <person name="Martin F."/>
            <person name="Thomas P.D."/>
            <person name="Tyler B.M."/>
            <person name="De Vries R.P."/>
            <person name="Kamoun S."/>
            <person name="Yandell M."/>
            <person name="Tisserat N."/>
            <person name="Buell C.R."/>
        </authorList>
    </citation>
    <scope>NUCLEOTIDE SEQUENCE</scope>
    <source>
        <strain evidence="8">DAOM:BR144</strain>
    </source>
</reference>
<comment type="subcellular location">
    <subcellularLocation>
        <location evidence="1">Membrane</location>
        <topology evidence="1">Peripheral membrane protein</topology>
    </subcellularLocation>
</comment>
<name>K3WKP7_GLOUD</name>
<organism evidence="7 8">
    <name type="scientific">Globisporangium ultimum (strain ATCC 200006 / CBS 805.95 / DAOM BR144)</name>
    <name type="common">Pythium ultimum</name>
    <dbReference type="NCBI Taxonomy" id="431595"/>
    <lineage>
        <taxon>Eukaryota</taxon>
        <taxon>Sar</taxon>
        <taxon>Stramenopiles</taxon>
        <taxon>Oomycota</taxon>
        <taxon>Peronosporomycetes</taxon>
        <taxon>Pythiales</taxon>
        <taxon>Pythiaceae</taxon>
        <taxon>Globisporangium</taxon>
    </lineage>
</organism>
<keyword evidence="3 5" id="KW-0378">Hydrolase</keyword>
<dbReference type="InterPro" id="IPR036457">
    <property type="entry name" value="PPM-type-like_dom_sf"/>
</dbReference>
<dbReference type="GO" id="GO:0016020">
    <property type="term" value="C:membrane"/>
    <property type="evidence" value="ECO:0007669"/>
    <property type="project" value="UniProtKB-SubCell"/>
</dbReference>
<dbReference type="EMBL" id="GL376633">
    <property type="status" value="NOT_ANNOTATED_CDS"/>
    <property type="molecule type" value="Genomic_DNA"/>
</dbReference>
<evidence type="ECO:0000256" key="1">
    <source>
        <dbReference type="ARBA" id="ARBA00004170"/>
    </source>
</evidence>
<keyword evidence="8" id="KW-1185">Reference proteome</keyword>
<evidence type="ECO:0000256" key="4">
    <source>
        <dbReference type="ARBA" id="ARBA00022912"/>
    </source>
</evidence>
<reference evidence="8" key="2">
    <citation type="submission" date="2010-04" db="EMBL/GenBank/DDBJ databases">
        <authorList>
            <person name="Buell R."/>
            <person name="Hamilton J."/>
            <person name="Hostetler J."/>
        </authorList>
    </citation>
    <scope>NUCLEOTIDE SEQUENCE [LARGE SCALE GENOMIC DNA]</scope>
    <source>
        <strain evidence="8">DAOM:BR144</strain>
    </source>
</reference>
<keyword evidence="4 5" id="KW-0904">Protein phosphatase</keyword>
<sequence>MGNFLTSPITDKDTLTGAGNNLVFGFSAMQGWRTSMEDSHIAQIKPRGFPDDVSIFAVFDGHGGRLTAAAAEELMIEHIASTFEKRSFFKAKQPTPKEIGAALTAAFLELDATIRMYPEVQMGSDQSGCTAIVAYVTKEHIIVANAGDSRSVLGKNGNTTPMSFDHKPMNESERNRIDKAGGMVRGNRVNGDLAVSRALGDYTYKQRPDLRAEEQQVSAEPDITIEKLDGTEEFLVIACDGIWDVMTNDGICEFVRNLMKSGEKNLGLIAEEILDDCLAQGSRDNMSAIVVQFPGAKFGTGEGVEGIRKKRQLDQEAEDARESALDEQQQ</sequence>
<feature type="domain" description="PPM-type phosphatase" evidence="6">
    <location>
        <begin position="23"/>
        <end position="293"/>
    </location>
</feature>
<evidence type="ECO:0000256" key="5">
    <source>
        <dbReference type="RuleBase" id="RU003465"/>
    </source>
</evidence>
<comment type="similarity">
    <text evidence="5">Belongs to the PP2C family.</text>
</comment>
<dbReference type="Pfam" id="PF00481">
    <property type="entry name" value="PP2C"/>
    <property type="match status" value="1"/>
</dbReference>